<dbReference type="Proteomes" id="UP001634007">
    <property type="component" value="Unassembled WGS sequence"/>
</dbReference>
<comment type="similarity">
    <text evidence="1">Belongs to the ARG7 family.</text>
</comment>
<keyword evidence="2" id="KW-0217">Developmental protein</keyword>
<accession>A0ABD3JV60</accession>
<name>A0ABD3JV60_EUCGL</name>
<dbReference type="EMBL" id="JBJKBG010000007">
    <property type="protein sequence ID" value="KAL3730938.1"/>
    <property type="molecule type" value="Genomic_DNA"/>
</dbReference>
<evidence type="ECO:0000313" key="5">
    <source>
        <dbReference type="Proteomes" id="UP001634007"/>
    </source>
</evidence>
<keyword evidence="5" id="KW-1185">Reference proteome</keyword>
<keyword evidence="3" id="KW-0341">Growth regulation</keyword>
<protein>
    <submittedName>
        <fullName evidence="4">Uncharacterized protein</fullName>
    </submittedName>
</protein>
<gene>
    <name evidence="4" type="ORF">ACJRO7_027889</name>
</gene>
<dbReference type="PANTHER" id="PTHR31175:SF65">
    <property type="entry name" value="AUXIN-RESPONSIVE PROTEIN SAUR66-LIKE"/>
    <property type="match status" value="1"/>
</dbReference>
<dbReference type="InterPro" id="IPR003676">
    <property type="entry name" value="SAUR_fam"/>
</dbReference>
<organism evidence="4 5">
    <name type="scientific">Eucalyptus globulus</name>
    <name type="common">Tasmanian blue gum</name>
    <dbReference type="NCBI Taxonomy" id="34317"/>
    <lineage>
        <taxon>Eukaryota</taxon>
        <taxon>Viridiplantae</taxon>
        <taxon>Streptophyta</taxon>
        <taxon>Embryophyta</taxon>
        <taxon>Tracheophyta</taxon>
        <taxon>Spermatophyta</taxon>
        <taxon>Magnoliopsida</taxon>
        <taxon>eudicotyledons</taxon>
        <taxon>Gunneridae</taxon>
        <taxon>Pentapetalae</taxon>
        <taxon>rosids</taxon>
        <taxon>malvids</taxon>
        <taxon>Myrtales</taxon>
        <taxon>Myrtaceae</taxon>
        <taxon>Myrtoideae</taxon>
        <taxon>Eucalypteae</taxon>
        <taxon>Eucalyptus</taxon>
    </lineage>
</organism>
<proteinExistence type="inferred from homology"/>
<evidence type="ECO:0000256" key="2">
    <source>
        <dbReference type="ARBA" id="ARBA00022473"/>
    </source>
</evidence>
<dbReference type="PANTHER" id="PTHR31175">
    <property type="entry name" value="AUXIN-RESPONSIVE FAMILY PROTEIN"/>
    <property type="match status" value="1"/>
</dbReference>
<sequence length="119" mass="13244">MARKCKKLAVIGRRRISLIWTNEDGCDSLNLADEGCFVIYSIDMRRFMVPLACLSRLPSDGPIIMPCDSALLENIVMLIRRGESETSEKVLFDAVNSNRSLFSSSCDEATIQQLAIPVC</sequence>
<dbReference type="AlphaFoldDB" id="A0ABD3JV60"/>
<reference evidence="4 5" key="1">
    <citation type="submission" date="2024-11" db="EMBL/GenBank/DDBJ databases">
        <title>Chromosome-level genome assembly of Eucalyptus globulus Labill. provides insights into its genome evolution.</title>
        <authorList>
            <person name="Li X."/>
        </authorList>
    </citation>
    <scope>NUCLEOTIDE SEQUENCE [LARGE SCALE GENOMIC DNA]</scope>
    <source>
        <strain evidence="4">CL2024</strain>
        <tissue evidence="4">Fresh tender leaves</tissue>
    </source>
</reference>
<evidence type="ECO:0000256" key="1">
    <source>
        <dbReference type="ARBA" id="ARBA00006974"/>
    </source>
</evidence>
<evidence type="ECO:0000256" key="3">
    <source>
        <dbReference type="ARBA" id="ARBA00022604"/>
    </source>
</evidence>
<evidence type="ECO:0000313" key="4">
    <source>
        <dbReference type="EMBL" id="KAL3730938.1"/>
    </source>
</evidence>
<comment type="caution">
    <text evidence="4">The sequence shown here is derived from an EMBL/GenBank/DDBJ whole genome shotgun (WGS) entry which is preliminary data.</text>
</comment>